<dbReference type="Proteomes" id="UP001056539">
    <property type="component" value="Chromosome"/>
</dbReference>
<proteinExistence type="predicted"/>
<sequence length="196" mass="22858">MKRLWLFLALSLISSSLFAALTKDYVSYEIMEKKGNTIYVRFRVNVPYLIQFAKDQIQVTKNQIAKEKNPRKKAKLEEILAHYEQHYDLLSKNKVKAICVFGDFNGWATFASEIPNKLEPTSKNPDTWYTKILVPFVIKPGEKMQLRYKFVIDVGVQYKAKDGKPQDYLYLEDPINPNKDLDGFDGYNSYFVYEGN</sequence>
<feature type="chain" id="PRO_5043959933" description="GLPGLI family protein" evidence="1">
    <location>
        <begin position="20"/>
        <end position="196"/>
    </location>
</feature>
<organism evidence="2 3">
    <name type="scientific">Thermospira aquatica</name>
    <dbReference type="NCBI Taxonomy" id="2828656"/>
    <lineage>
        <taxon>Bacteria</taxon>
        <taxon>Pseudomonadati</taxon>
        <taxon>Spirochaetota</taxon>
        <taxon>Spirochaetia</taxon>
        <taxon>Brevinematales</taxon>
        <taxon>Thermospiraceae</taxon>
        <taxon>Thermospira</taxon>
    </lineage>
</organism>
<dbReference type="InterPro" id="IPR013783">
    <property type="entry name" value="Ig-like_fold"/>
</dbReference>
<evidence type="ECO:0000313" key="2">
    <source>
        <dbReference type="EMBL" id="URA09609.1"/>
    </source>
</evidence>
<dbReference type="KEGG" id="taqu:KDW03_08945"/>
<name>A0AAX3BC93_9SPIR</name>
<reference evidence="2" key="2">
    <citation type="submission" date="2022-06" db="EMBL/GenBank/DDBJ databases">
        <title>Thermospira aquatica gen. nov., sp. nov.</title>
        <authorList>
            <person name="Ben Ali Gam Z."/>
            <person name="Labat M."/>
        </authorList>
    </citation>
    <scope>NUCLEOTIDE SEQUENCE</scope>
    <source>
        <strain evidence="2">F1F22</strain>
    </source>
</reference>
<keyword evidence="3" id="KW-1185">Reference proteome</keyword>
<evidence type="ECO:0000256" key="1">
    <source>
        <dbReference type="SAM" id="SignalP"/>
    </source>
</evidence>
<evidence type="ECO:0000313" key="3">
    <source>
        <dbReference type="Proteomes" id="UP001056539"/>
    </source>
</evidence>
<dbReference type="RefSeq" id="WP_271434744.1">
    <property type="nucleotide sequence ID" value="NZ_CP073355.1"/>
</dbReference>
<evidence type="ECO:0008006" key="4">
    <source>
        <dbReference type="Google" id="ProtNLM"/>
    </source>
</evidence>
<dbReference type="Gene3D" id="2.60.40.10">
    <property type="entry name" value="Immunoglobulins"/>
    <property type="match status" value="1"/>
</dbReference>
<keyword evidence="1" id="KW-0732">Signal</keyword>
<reference evidence="2" key="1">
    <citation type="submission" date="2021-04" db="EMBL/GenBank/DDBJ databases">
        <authorList>
            <person name="Postec A."/>
        </authorList>
    </citation>
    <scope>NUCLEOTIDE SEQUENCE</scope>
    <source>
        <strain evidence="2">F1F22</strain>
    </source>
</reference>
<dbReference type="EMBL" id="CP073355">
    <property type="protein sequence ID" value="URA09609.1"/>
    <property type="molecule type" value="Genomic_DNA"/>
</dbReference>
<protein>
    <recommendedName>
        <fullName evidence="4">GLPGLI family protein</fullName>
    </recommendedName>
</protein>
<gene>
    <name evidence="2" type="ORF">KDW03_08945</name>
</gene>
<dbReference type="AlphaFoldDB" id="A0AAX3BC93"/>
<feature type="signal peptide" evidence="1">
    <location>
        <begin position="1"/>
        <end position="19"/>
    </location>
</feature>
<accession>A0AAX3BC93</accession>